<feature type="compositionally biased region" description="Basic residues" evidence="2">
    <location>
        <begin position="646"/>
        <end position="663"/>
    </location>
</feature>
<feature type="region of interest" description="Disordered" evidence="2">
    <location>
        <begin position="1069"/>
        <end position="1111"/>
    </location>
</feature>
<feature type="compositionally biased region" description="Acidic residues" evidence="2">
    <location>
        <begin position="1162"/>
        <end position="1178"/>
    </location>
</feature>
<feature type="region of interest" description="Disordered" evidence="2">
    <location>
        <begin position="91"/>
        <end position="115"/>
    </location>
</feature>
<gene>
    <name evidence="4" type="ORF">CAUPRSCDRAFT_10299</name>
</gene>
<evidence type="ECO:0000313" key="5">
    <source>
        <dbReference type="Proteomes" id="UP000268535"/>
    </source>
</evidence>
<dbReference type="Proteomes" id="UP000268535">
    <property type="component" value="Unassembled WGS sequence"/>
</dbReference>
<feature type="compositionally biased region" description="Acidic residues" evidence="2">
    <location>
        <begin position="227"/>
        <end position="238"/>
    </location>
</feature>
<feature type="region of interest" description="Disordered" evidence="2">
    <location>
        <begin position="293"/>
        <end position="326"/>
    </location>
</feature>
<evidence type="ECO:0000256" key="2">
    <source>
        <dbReference type="SAM" id="MobiDB-lite"/>
    </source>
</evidence>
<dbReference type="PANTHER" id="PTHR14490:SF5">
    <property type="entry name" value="PROTEIN KRI1 HOMOLOG"/>
    <property type="match status" value="1"/>
</dbReference>
<feature type="region of interest" description="Disordered" evidence="2">
    <location>
        <begin position="366"/>
        <end position="431"/>
    </location>
</feature>
<feature type="compositionally biased region" description="Low complexity" evidence="2">
    <location>
        <begin position="1179"/>
        <end position="1188"/>
    </location>
</feature>
<evidence type="ECO:0000313" key="4">
    <source>
        <dbReference type="EMBL" id="RKO98077.1"/>
    </source>
</evidence>
<dbReference type="EMBL" id="ML009119">
    <property type="protein sequence ID" value="RKO98077.1"/>
    <property type="molecule type" value="Genomic_DNA"/>
</dbReference>
<feature type="region of interest" description="Disordered" evidence="2">
    <location>
        <begin position="607"/>
        <end position="670"/>
    </location>
</feature>
<feature type="compositionally biased region" description="Acidic residues" evidence="2">
    <location>
        <begin position="96"/>
        <end position="114"/>
    </location>
</feature>
<reference evidence="5" key="1">
    <citation type="journal article" date="2018" name="Nat. Microbiol.">
        <title>Leveraging single-cell genomics to expand the fungal tree of life.</title>
        <authorList>
            <person name="Ahrendt S.R."/>
            <person name="Quandt C.A."/>
            <person name="Ciobanu D."/>
            <person name="Clum A."/>
            <person name="Salamov A."/>
            <person name="Andreopoulos B."/>
            <person name="Cheng J.F."/>
            <person name="Woyke T."/>
            <person name="Pelin A."/>
            <person name="Henrissat B."/>
            <person name="Reynolds N.K."/>
            <person name="Benny G.L."/>
            <person name="Smith M.E."/>
            <person name="James T.Y."/>
            <person name="Grigoriev I.V."/>
        </authorList>
    </citation>
    <scope>NUCLEOTIDE SEQUENCE [LARGE SCALE GENOMIC DNA]</scope>
    <source>
        <strain evidence="5">ATCC 52028</strain>
    </source>
</reference>
<proteinExistence type="inferred from homology"/>
<dbReference type="PANTHER" id="PTHR14490">
    <property type="entry name" value="ZINC FINGER, ZZ TYPE"/>
    <property type="match status" value="1"/>
</dbReference>
<evidence type="ECO:0000259" key="3">
    <source>
        <dbReference type="Pfam" id="PF12936"/>
    </source>
</evidence>
<evidence type="ECO:0000256" key="1">
    <source>
        <dbReference type="ARBA" id="ARBA00007473"/>
    </source>
</evidence>
<dbReference type="InterPro" id="IPR024626">
    <property type="entry name" value="Kri1-like_C"/>
</dbReference>
<dbReference type="GO" id="GO:0005730">
    <property type="term" value="C:nucleolus"/>
    <property type="evidence" value="ECO:0007669"/>
    <property type="project" value="TreeGrafter"/>
</dbReference>
<dbReference type="AlphaFoldDB" id="A0A4V1ITS5"/>
<dbReference type="Pfam" id="PF12936">
    <property type="entry name" value="Kri1_C"/>
    <property type="match status" value="1"/>
</dbReference>
<organism evidence="4 5">
    <name type="scientific">Caulochytrium protostelioides</name>
    <dbReference type="NCBI Taxonomy" id="1555241"/>
    <lineage>
        <taxon>Eukaryota</taxon>
        <taxon>Fungi</taxon>
        <taxon>Fungi incertae sedis</taxon>
        <taxon>Chytridiomycota</taxon>
        <taxon>Chytridiomycota incertae sedis</taxon>
        <taxon>Chytridiomycetes</taxon>
        <taxon>Caulochytriales</taxon>
        <taxon>Caulochytriaceae</taxon>
        <taxon>Caulochytrium</taxon>
    </lineage>
</organism>
<feature type="region of interest" description="Disordered" evidence="2">
    <location>
        <begin position="1"/>
        <end position="51"/>
    </location>
</feature>
<feature type="compositionally biased region" description="Acidic residues" evidence="2">
    <location>
        <begin position="404"/>
        <end position="414"/>
    </location>
</feature>
<feature type="compositionally biased region" description="Acidic residues" evidence="2">
    <location>
        <begin position="372"/>
        <end position="381"/>
    </location>
</feature>
<feature type="region of interest" description="Disordered" evidence="2">
    <location>
        <begin position="1151"/>
        <end position="1191"/>
    </location>
</feature>
<accession>A0A4V1ITS5</accession>
<dbReference type="GO" id="GO:0030686">
    <property type="term" value="C:90S preribosome"/>
    <property type="evidence" value="ECO:0007669"/>
    <property type="project" value="TreeGrafter"/>
</dbReference>
<dbReference type="GO" id="GO:0000447">
    <property type="term" value="P:endonucleolytic cleavage in ITS1 to separate SSU-rRNA from 5.8S rRNA and LSU-rRNA from tricistronic rRNA transcript (SSU-rRNA, 5.8S rRNA, LSU-rRNA)"/>
    <property type="evidence" value="ECO:0007669"/>
    <property type="project" value="TreeGrafter"/>
</dbReference>
<dbReference type="InterPro" id="IPR018034">
    <property type="entry name" value="Kri1"/>
</dbReference>
<protein>
    <recommendedName>
        <fullName evidence="3">Kri1-like C-terminal domain-containing protein</fullName>
    </recommendedName>
</protein>
<feature type="compositionally biased region" description="Basic and acidic residues" evidence="2">
    <location>
        <begin position="615"/>
        <end position="630"/>
    </location>
</feature>
<feature type="compositionally biased region" description="Basic and acidic residues" evidence="2">
    <location>
        <begin position="1"/>
        <end position="14"/>
    </location>
</feature>
<feature type="domain" description="Kri1-like C-terminal" evidence="3">
    <location>
        <begin position="727"/>
        <end position="798"/>
    </location>
</feature>
<comment type="similarity">
    <text evidence="1">Belongs to the KRI1 family.</text>
</comment>
<dbReference type="Pfam" id="PF05178">
    <property type="entry name" value="Kri1"/>
    <property type="match status" value="1"/>
</dbReference>
<feature type="region of interest" description="Disordered" evidence="2">
    <location>
        <begin position="223"/>
        <end position="265"/>
    </location>
</feature>
<sequence length="1203" mass="130796">MPPRDLLADERDALAVDDSGDAAYQRRRIITPRAPSQPFGSDSDSDADAKSKGFRINAEFAQKYEHRKRREELTALKDKYFAAKPFHHLDAKLNAEEETDSEDESTDEDEDEDGALVTPGVDAQLLQTIAALRTRDPKIYDPTVTFINNDEIDAARAQWDARQRQVAAAARSRVDLTTYQRQRLMAGDHLNEEDDATKPRILETETHLPTHDQEMEGLRQAFKQAASDDDGADDDDDGLLVRKGGDGDAADADATPVPKTALTADVRDPEAYRQYLLEAVPDFTKVFRVPDVATQDDGNKDGPKGKKHRQHADDEDTVQRNPMGDNKAVNQATTVESSAAASHKRSAEDDDAFLMNFILNRGWLDPKMASTEDSDDDEAGEDDHAAQRLPPPRAPKPHTPDTQGGDDEADEDAESTPNPHLRAVVPEDDDADLDAVEAADDFERSHNFRFEEAEALGISADALLAAPGRRRAAAPDSLRRVDDRRARARAAKREREQLAKQQRADELKRLKNLRRSELEAKVAELAEHAGADVLARADLDWAALLDGEFDPAAYDAAMAAAFDDTYYASGAGDDAQAARGNVARPDFDLDDPLMDTSAYEMYDEDDHEAAAGQDDPEHAHDDADDGHHEGYDDEEDGQEAQADGKKSKRKMDRKERAKLRRERKAAQAASRVKDDFIMDADYLDAVKSEAGAAELTKGASLPGALNPSDPAVKATRSKIDAAIQDRLDALEGEQVDKQQDGGRFRYREIPADDYGLSPAEILFATDKELNGLISLKKMAAYRPAAKQALDSAYWKRYRKRRLADFRAALRARLATEDPVALAYLDGRPEGIDPVEAGRLRHQHEMKRQEEKRREQRALARQHAVERQRAKDERRAARKAVAAGLDPEAAAAAAAAAAVPLEQGMIDIGQAPLPREPPVARVVQRENLIPRGIVGRGELDVEGLAAGAALDDAPRRDLVDLDGQIQLAPRIHAHVDAVLHRGLHQRLLPRIASKRGLRCGQDERDQRVPVLGDVAWRHGVRPVGEFEAREGAAADAGVDALPVVAAAHAEPHGKALLGQARVRGRKLRREPARHALPQQNVCSGPRAAGGGCASDDAVSSSRARPPKRADAGVVAAGVAADARLPRGNKPSETKAIGYDAITEARVAGTDEAMPGVGRSMDDAGVDADADSNADADPGSDADPRANAVGRGNGGAVVSWMAVVS</sequence>
<name>A0A4V1ITS5_9FUNG</name>
<feature type="compositionally biased region" description="Low complexity" evidence="2">
    <location>
        <begin position="1092"/>
        <end position="1102"/>
    </location>
</feature>